<evidence type="ECO:0000256" key="5">
    <source>
        <dbReference type="ARBA" id="ARBA00023002"/>
    </source>
</evidence>
<dbReference type="InterPro" id="IPR013786">
    <property type="entry name" value="AcylCoA_DH/ox_N"/>
</dbReference>
<dbReference type="InterPro" id="IPR036250">
    <property type="entry name" value="AcylCo_DH-like_C"/>
</dbReference>
<keyword evidence="5 6" id="KW-0560">Oxidoreductase</keyword>
<dbReference type="PANTHER" id="PTHR43884">
    <property type="entry name" value="ACYL-COA DEHYDROGENASE"/>
    <property type="match status" value="1"/>
</dbReference>
<reference evidence="11" key="1">
    <citation type="journal article" date="2019" name="Int. J. Syst. Evol. Microbiol.">
        <title>The Global Catalogue of Microorganisms (GCM) 10K type strain sequencing project: providing services to taxonomists for standard genome sequencing and annotation.</title>
        <authorList>
            <consortium name="The Broad Institute Genomics Platform"/>
            <consortium name="The Broad Institute Genome Sequencing Center for Infectious Disease"/>
            <person name="Wu L."/>
            <person name="Ma J."/>
        </authorList>
    </citation>
    <scope>NUCLEOTIDE SEQUENCE [LARGE SCALE GENOMIC DNA]</scope>
    <source>
        <strain evidence="11">JCM 17498</strain>
    </source>
</reference>
<dbReference type="EMBL" id="BAABBF010000005">
    <property type="protein sequence ID" value="GAA3715315.1"/>
    <property type="molecule type" value="Genomic_DNA"/>
</dbReference>
<evidence type="ECO:0000259" key="7">
    <source>
        <dbReference type="Pfam" id="PF00441"/>
    </source>
</evidence>
<dbReference type="Pfam" id="PF02771">
    <property type="entry name" value="Acyl-CoA_dh_N"/>
    <property type="match status" value="1"/>
</dbReference>
<proteinExistence type="inferred from homology"/>
<evidence type="ECO:0000256" key="1">
    <source>
        <dbReference type="ARBA" id="ARBA00001974"/>
    </source>
</evidence>
<gene>
    <name evidence="10" type="ORF">GCM10022268_24940</name>
</gene>
<organism evidence="10 11">
    <name type="scientific">Sphingomonas cynarae</name>
    <dbReference type="NCBI Taxonomy" id="930197"/>
    <lineage>
        <taxon>Bacteria</taxon>
        <taxon>Pseudomonadati</taxon>
        <taxon>Pseudomonadota</taxon>
        <taxon>Alphaproteobacteria</taxon>
        <taxon>Sphingomonadales</taxon>
        <taxon>Sphingomonadaceae</taxon>
        <taxon>Sphingomonas</taxon>
    </lineage>
</organism>
<accession>A0ABP7E7C0</accession>
<dbReference type="CDD" id="cd00567">
    <property type="entry name" value="ACAD"/>
    <property type="match status" value="1"/>
</dbReference>
<dbReference type="InterPro" id="IPR046373">
    <property type="entry name" value="Acyl-CoA_Oxase/DH_mid-dom_sf"/>
</dbReference>
<dbReference type="Proteomes" id="UP001500523">
    <property type="component" value="Unassembled WGS sequence"/>
</dbReference>
<keyword evidence="11" id="KW-1185">Reference proteome</keyword>
<dbReference type="Gene3D" id="1.20.140.10">
    <property type="entry name" value="Butyryl-CoA Dehydrogenase, subunit A, domain 3"/>
    <property type="match status" value="1"/>
</dbReference>
<evidence type="ECO:0000256" key="2">
    <source>
        <dbReference type="ARBA" id="ARBA00009347"/>
    </source>
</evidence>
<sequence length="381" mass="40072">MDGGETMPLYLTDEQVMLRDAARDFVTDTAPVSHRRALRDADDTTGFSRDLWRRFAKMGFTGILIGADHGGLGLGHVEAGIVLEEIGRNLSPSPFLTTAVAAATALAGSAQGDRWFPGIVAGETVAAIAIDETAKHRDRIAMAAVRSGNGFRLSGEKCFVVHGHVADLLIVAARTAGGPEDRDGVTLFAVPVDAEGLSATAERLADGGLAARLRFDGVTVDADAVIGSVDGGRDLLNRILRAGRTGSAAELIGVGDGAATMTLGYLKDRKQFGVPIGSYQALQHRAAHLYAEMEVARAAVLHAQHSLDAGSAEADEAVSVAKAMATMATTLSVNEAIQMHGGIGMTDDYDIGFFMKRARVLAEWWGDANFHADRLAVTAGY</sequence>
<evidence type="ECO:0000259" key="9">
    <source>
        <dbReference type="Pfam" id="PF02771"/>
    </source>
</evidence>
<protein>
    <submittedName>
        <fullName evidence="10">Acyl-CoA dehydrogenase family protein</fullName>
    </submittedName>
</protein>
<dbReference type="Pfam" id="PF00441">
    <property type="entry name" value="Acyl-CoA_dh_1"/>
    <property type="match status" value="1"/>
</dbReference>
<dbReference type="InterPro" id="IPR037069">
    <property type="entry name" value="AcylCoA_DH/ox_N_sf"/>
</dbReference>
<feature type="domain" description="Acyl-CoA dehydrogenase/oxidase C-terminal" evidence="7">
    <location>
        <begin position="232"/>
        <end position="376"/>
    </location>
</feature>
<dbReference type="Gene3D" id="2.40.110.10">
    <property type="entry name" value="Butyryl-CoA Dehydrogenase, subunit A, domain 2"/>
    <property type="match status" value="1"/>
</dbReference>
<comment type="similarity">
    <text evidence="2 6">Belongs to the acyl-CoA dehydrogenase family.</text>
</comment>
<evidence type="ECO:0000259" key="8">
    <source>
        <dbReference type="Pfam" id="PF02770"/>
    </source>
</evidence>
<dbReference type="SUPFAM" id="SSF47203">
    <property type="entry name" value="Acyl-CoA dehydrogenase C-terminal domain-like"/>
    <property type="match status" value="1"/>
</dbReference>
<dbReference type="Gene3D" id="1.10.540.10">
    <property type="entry name" value="Acyl-CoA dehydrogenase/oxidase, N-terminal domain"/>
    <property type="match status" value="1"/>
</dbReference>
<comment type="caution">
    <text evidence="10">The sequence shown here is derived from an EMBL/GenBank/DDBJ whole genome shotgun (WGS) entry which is preliminary data.</text>
</comment>
<keyword evidence="3 6" id="KW-0285">Flavoprotein</keyword>
<comment type="cofactor">
    <cofactor evidence="1 6">
        <name>FAD</name>
        <dbReference type="ChEBI" id="CHEBI:57692"/>
    </cofactor>
</comment>
<evidence type="ECO:0000256" key="3">
    <source>
        <dbReference type="ARBA" id="ARBA00022630"/>
    </source>
</evidence>
<evidence type="ECO:0000256" key="4">
    <source>
        <dbReference type="ARBA" id="ARBA00022827"/>
    </source>
</evidence>
<dbReference type="InterPro" id="IPR009100">
    <property type="entry name" value="AcylCoA_DH/oxidase_NM_dom_sf"/>
</dbReference>
<dbReference type="PANTHER" id="PTHR43884:SF20">
    <property type="entry name" value="ACYL-COA DEHYDROGENASE FADE28"/>
    <property type="match status" value="1"/>
</dbReference>
<evidence type="ECO:0000313" key="10">
    <source>
        <dbReference type="EMBL" id="GAA3715315.1"/>
    </source>
</evidence>
<dbReference type="SUPFAM" id="SSF56645">
    <property type="entry name" value="Acyl-CoA dehydrogenase NM domain-like"/>
    <property type="match status" value="1"/>
</dbReference>
<evidence type="ECO:0000256" key="6">
    <source>
        <dbReference type="RuleBase" id="RU362125"/>
    </source>
</evidence>
<dbReference type="InterPro" id="IPR006091">
    <property type="entry name" value="Acyl-CoA_Oxase/DH_mid-dom"/>
</dbReference>
<feature type="domain" description="Acyl-CoA dehydrogenase/oxidase N-terminal" evidence="9">
    <location>
        <begin position="12"/>
        <end position="123"/>
    </location>
</feature>
<name>A0ABP7E7C0_9SPHN</name>
<dbReference type="Pfam" id="PF02770">
    <property type="entry name" value="Acyl-CoA_dh_M"/>
    <property type="match status" value="1"/>
</dbReference>
<evidence type="ECO:0000313" key="11">
    <source>
        <dbReference type="Proteomes" id="UP001500523"/>
    </source>
</evidence>
<dbReference type="InterPro" id="IPR009075">
    <property type="entry name" value="AcylCo_DH/oxidase_C"/>
</dbReference>
<feature type="domain" description="Acyl-CoA oxidase/dehydrogenase middle" evidence="8">
    <location>
        <begin position="142"/>
        <end position="204"/>
    </location>
</feature>
<keyword evidence="4 6" id="KW-0274">FAD</keyword>